<name>A0ABY7A8Q9_9FIRM</name>
<keyword evidence="3" id="KW-0813">Transport</keyword>
<dbReference type="InterPro" id="IPR017871">
    <property type="entry name" value="ABC_transporter-like_CS"/>
</dbReference>
<dbReference type="InterPro" id="IPR013563">
    <property type="entry name" value="Oligopep_ABC_C"/>
</dbReference>
<dbReference type="Gene3D" id="3.40.50.300">
    <property type="entry name" value="P-loop containing nucleotide triphosphate hydrolases"/>
    <property type="match status" value="1"/>
</dbReference>
<comment type="similarity">
    <text evidence="2">Belongs to the ABC transporter superfamily.</text>
</comment>
<keyword evidence="10" id="KW-1185">Reference proteome</keyword>
<evidence type="ECO:0000256" key="6">
    <source>
        <dbReference type="ARBA" id="ARBA00022840"/>
    </source>
</evidence>
<dbReference type="NCBIfam" id="TIGR01727">
    <property type="entry name" value="oligo_HPY"/>
    <property type="match status" value="1"/>
</dbReference>
<dbReference type="InterPro" id="IPR027417">
    <property type="entry name" value="P-loop_NTPase"/>
</dbReference>
<dbReference type="Pfam" id="PF08352">
    <property type="entry name" value="oligo_HPY"/>
    <property type="match status" value="1"/>
</dbReference>
<dbReference type="EMBL" id="CP113524">
    <property type="protein sequence ID" value="WAJ22931.1"/>
    <property type="molecule type" value="Genomic_DNA"/>
</dbReference>
<dbReference type="SMART" id="SM00382">
    <property type="entry name" value="AAA"/>
    <property type="match status" value="1"/>
</dbReference>
<dbReference type="PANTHER" id="PTHR43297">
    <property type="entry name" value="OLIGOPEPTIDE TRANSPORT ATP-BINDING PROTEIN APPD"/>
    <property type="match status" value="1"/>
</dbReference>
<reference evidence="9" key="1">
    <citation type="submission" date="2022-11" db="EMBL/GenBank/DDBJ databases">
        <title>Lacrimispora xylanolytica sy1, complete genome.</title>
        <authorList>
            <person name="Choi S."/>
        </authorList>
    </citation>
    <scope>NUCLEOTIDE SEQUENCE</scope>
    <source>
        <strain evidence="9">Sy1</strain>
    </source>
</reference>
<evidence type="ECO:0000259" key="8">
    <source>
        <dbReference type="PROSITE" id="PS50893"/>
    </source>
</evidence>
<dbReference type="SUPFAM" id="SSF52540">
    <property type="entry name" value="P-loop containing nucleoside triphosphate hydrolases"/>
    <property type="match status" value="1"/>
</dbReference>
<evidence type="ECO:0000256" key="1">
    <source>
        <dbReference type="ARBA" id="ARBA00004202"/>
    </source>
</evidence>
<dbReference type="InterPro" id="IPR003439">
    <property type="entry name" value="ABC_transporter-like_ATP-bd"/>
</dbReference>
<keyword evidence="5" id="KW-0547">Nucleotide-binding</keyword>
<dbReference type="PANTHER" id="PTHR43297:SF2">
    <property type="entry name" value="DIPEPTIDE TRANSPORT ATP-BINDING PROTEIN DPPD"/>
    <property type="match status" value="1"/>
</dbReference>
<evidence type="ECO:0000256" key="4">
    <source>
        <dbReference type="ARBA" id="ARBA00022475"/>
    </source>
</evidence>
<sequence length="362" mass="40269">MMSQEALLKVEDLIVSFHTYAGEVQAVRGVSFEVKAGEVLAIIGESGCGKSVTSRAIMSLVKAPQGEIKKGSKIIYNGKNLLEMSQKEQRAFRGGECSMIFQDALVSLNPTMKIGKQIIENIVQHRQISRKEARQEALQLLEAVGIPNPETRIDQFPFEFSGGMRQRAMIAIAIACNPKILIADEPTTALDVTIQAQIMELIKSLKDKLKTAVILITHDFGIVAGSANKVAVMYAGQIVESGKRDDIFYHPQHPYTLALLGSVPKLEWKNKELLQTIKGTPPDLISPPKGCAFAKRCNYCMNVCLEEMPEKTHFEAGHHTSCWLHHKEVPESNKKMFLNDRKMIVLIENDFAVNEGESYEQS</sequence>
<evidence type="ECO:0000256" key="2">
    <source>
        <dbReference type="ARBA" id="ARBA00005417"/>
    </source>
</evidence>
<evidence type="ECO:0000256" key="3">
    <source>
        <dbReference type="ARBA" id="ARBA00022448"/>
    </source>
</evidence>
<dbReference type="InterPro" id="IPR003593">
    <property type="entry name" value="AAA+_ATPase"/>
</dbReference>
<dbReference type="PROSITE" id="PS00211">
    <property type="entry name" value="ABC_TRANSPORTER_1"/>
    <property type="match status" value="1"/>
</dbReference>
<dbReference type="PROSITE" id="PS50893">
    <property type="entry name" value="ABC_TRANSPORTER_2"/>
    <property type="match status" value="1"/>
</dbReference>
<proteinExistence type="inferred from homology"/>
<evidence type="ECO:0000256" key="5">
    <source>
        <dbReference type="ARBA" id="ARBA00022741"/>
    </source>
</evidence>
<dbReference type="Pfam" id="PF00005">
    <property type="entry name" value="ABC_tran"/>
    <property type="match status" value="1"/>
</dbReference>
<dbReference type="InterPro" id="IPR050388">
    <property type="entry name" value="ABC_Ni/Peptide_Import"/>
</dbReference>
<comment type="subcellular location">
    <subcellularLocation>
        <location evidence="1">Cell membrane</location>
        <topology evidence="1">Peripheral membrane protein</topology>
    </subcellularLocation>
</comment>
<dbReference type="CDD" id="cd03257">
    <property type="entry name" value="ABC_NikE_OppD_transporters"/>
    <property type="match status" value="1"/>
</dbReference>
<dbReference type="RefSeq" id="WP_268114565.1">
    <property type="nucleotide sequence ID" value="NZ_CP113524.1"/>
</dbReference>
<evidence type="ECO:0000256" key="7">
    <source>
        <dbReference type="ARBA" id="ARBA00023136"/>
    </source>
</evidence>
<protein>
    <submittedName>
        <fullName evidence="9">ABC transporter ATP-binding protein</fullName>
    </submittedName>
</protein>
<gene>
    <name evidence="9" type="ORF">OW255_15355</name>
</gene>
<dbReference type="Proteomes" id="UP001163115">
    <property type="component" value="Chromosome"/>
</dbReference>
<keyword evidence="6 9" id="KW-0067">ATP-binding</keyword>
<evidence type="ECO:0000313" key="10">
    <source>
        <dbReference type="Proteomes" id="UP001163115"/>
    </source>
</evidence>
<accession>A0ABY7A8Q9</accession>
<dbReference type="GO" id="GO:0005524">
    <property type="term" value="F:ATP binding"/>
    <property type="evidence" value="ECO:0007669"/>
    <property type="project" value="UniProtKB-KW"/>
</dbReference>
<evidence type="ECO:0000313" key="9">
    <source>
        <dbReference type="EMBL" id="WAJ22931.1"/>
    </source>
</evidence>
<keyword evidence="7" id="KW-0472">Membrane</keyword>
<keyword evidence="4" id="KW-1003">Cell membrane</keyword>
<organism evidence="9 10">
    <name type="scientific">Lacrimispora xylanolytica</name>
    <dbReference type="NCBI Taxonomy" id="29375"/>
    <lineage>
        <taxon>Bacteria</taxon>
        <taxon>Bacillati</taxon>
        <taxon>Bacillota</taxon>
        <taxon>Clostridia</taxon>
        <taxon>Lachnospirales</taxon>
        <taxon>Lachnospiraceae</taxon>
        <taxon>Lacrimispora</taxon>
    </lineage>
</organism>
<feature type="domain" description="ABC transporter" evidence="8">
    <location>
        <begin position="8"/>
        <end position="260"/>
    </location>
</feature>